<dbReference type="Proteomes" id="UP000504639">
    <property type="component" value="Chromosome 2"/>
</dbReference>
<dbReference type="GO" id="GO:0005794">
    <property type="term" value="C:Golgi apparatus"/>
    <property type="evidence" value="ECO:0007669"/>
    <property type="project" value="UniProtKB-SubCell"/>
</dbReference>
<evidence type="ECO:0000313" key="17">
    <source>
        <dbReference type="Proteomes" id="UP000504639"/>
    </source>
</evidence>
<dbReference type="InterPro" id="IPR027417">
    <property type="entry name" value="P-loop_NTPase"/>
</dbReference>
<keyword evidence="9" id="KW-0256">Endoplasmic reticulum</keyword>
<evidence type="ECO:0000256" key="4">
    <source>
        <dbReference type="ARBA" id="ARBA00004555"/>
    </source>
</evidence>
<evidence type="ECO:0000256" key="13">
    <source>
        <dbReference type="ARBA" id="ARBA00056809"/>
    </source>
</evidence>
<dbReference type="SUPFAM" id="SSF52540">
    <property type="entry name" value="P-loop containing nucleoside triphosphate hydrolases"/>
    <property type="match status" value="2"/>
</dbReference>
<evidence type="ECO:0000256" key="2">
    <source>
        <dbReference type="ARBA" id="ARBA00004240"/>
    </source>
</evidence>
<keyword evidence="6" id="KW-0963">Cytoplasm</keyword>
<evidence type="ECO:0000256" key="14">
    <source>
        <dbReference type="ARBA" id="ARBA00073539"/>
    </source>
</evidence>
<protein>
    <recommendedName>
        <fullName evidence="14">GTPase IMAP family member 8</fullName>
    </recommendedName>
    <alternativeName>
        <fullName evidence="15">Immune-associated nucleotide-binding protein 9</fullName>
    </alternativeName>
</protein>
<dbReference type="GO" id="GO:0005525">
    <property type="term" value="F:GTP binding"/>
    <property type="evidence" value="ECO:0007669"/>
    <property type="project" value="UniProtKB-KW"/>
</dbReference>
<dbReference type="Pfam" id="PF04548">
    <property type="entry name" value="AIG1"/>
    <property type="match status" value="3"/>
</dbReference>
<evidence type="ECO:0000256" key="12">
    <source>
        <dbReference type="ARBA" id="ARBA00023134"/>
    </source>
</evidence>
<evidence type="ECO:0000256" key="9">
    <source>
        <dbReference type="ARBA" id="ARBA00022824"/>
    </source>
</evidence>
<keyword evidence="17" id="KW-1185">Reference proteome</keyword>
<evidence type="ECO:0000256" key="5">
    <source>
        <dbReference type="ARBA" id="ARBA00008535"/>
    </source>
</evidence>
<comment type="function">
    <text evidence="13">Exerts an anti-apoptotic effect in the immune system and is involved in responses to infections.</text>
</comment>
<dbReference type="PANTHER" id="PTHR10903:SF73">
    <property type="entry name" value="GTPASE IMAP FAMILY MEMBER 8"/>
    <property type="match status" value="1"/>
</dbReference>
<evidence type="ECO:0000256" key="11">
    <source>
        <dbReference type="ARBA" id="ARBA00023128"/>
    </source>
</evidence>
<organism evidence="17 18">
    <name type="scientific">Aythya fuligula</name>
    <name type="common">Tufted duck</name>
    <name type="synonym">Anas fuligula</name>
    <dbReference type="NCBI Taxonomy" id="219594"/>
    <lineage>
        <taxon>Eukaryota</taxon>
        <taxon>Metazoa</taxon>
        <taxon>Chordata</taxon>
        <taxon>Craniata</taxon>
        <taxon>Vertebrata</taxon>
        <taxon>Euteleostomi</taxon>
        <taxon>Archelosauria</taxon>
        <taxon>Archosauria</taxon>
        <taxon>Dinosauria</taxon>
        <taxon>Saurischia</taxon>
        <taxon>Theropoda</taxon>
        <taxon>Coelurosauria</taxon>
        <taxon>Aves</taxon>
        <taxon>Neognathae</taxon>
        <taxon>Galloanserae</taxon>
        <taxon>Anseriformes</taxon>
        <taxon>Anatidae</taxon>
        <taxon>Aythyinae</taxon>
        <taxon>Aythya</taxon>
    </lineage>
</organism>
<evidence type="ECO:0000256" key="8">
    <source>
        <dbReference type="ARBA" id="ARBA00022741"/>
    </source>
</evidence>
<feature type="domain" description="AIG1-type G" evidence="16">
    <location>
        <begin position="699"/>
        <end position="902"/>
    </location>
</feature>
<dbReference type="CDD" id="cd01852">
    <property type="entry name" value="AIG1"/>
    <property type="match status" value="1"/>
</dbReference>
<evidence type="ECO:0000256" key="3">
    <source>
        <dbReference type="ARBA" id="ARBA00004514"/>
    </source>
</evidence>
<feature type="domain" description="AIG1-type G" evidence="16">
    <location>
        <begin position="16"/>
        <end position="219"/>
    </location>
</feature>
<dbReference type="FunFam" id="3.40.50.300:FF:000536">
    <property type="entry name" value="GTPase IMAP family member 8"/>
    <property type="match status" value="1"/>
</dbReference>
<evidence type="ECO:0000256" key="1">
    <source>
        <dbReference type="ARBA" id="ARBA00004173"/>
    </source>
</evidence>
<name>A0A6J3CKS4_AYTFU</name>
<dbReference type="InParanoid" id="A0A6J3CKS4"/>
<evidence type="ECO:0000256" key="7">
    <source>
        <dbReference type="ARBA" id="ARBA00022737"/>
    </source>
</evidence>
<keyword evidence="7" id="KW-0677">Repeat</keyword>
<dbReference type="PANTHER" id="PTHR10903">
    <property type="entry name" value="GTPASE, IMAP FAMILY MEMBER-RELATED"/>
    <property type="match status" value="1"/>
</dbReference>
<keyword evidence="11" id="KW-0496">Mitochondrion</keyword>
<keyword evidence="12" id="KW-0342">GTP-binding</keyword>
<feature type="domain" description="AIG1-type G" evidence="16">
    <location>
        <begin position="222"/>
        <end position="411"/>
    </location>
</feature>
<evidence type="ECO:0000256" key="10">
    <source>
        <dbReference type="ARBA" id="ARBA00023034"/>
    </source>
</evidence>
<comment type="subcellular location">
    <subcellularLocation>
        <location evidence="3">Cytoplasm</location>
        <location evidence="3">Cytosol</location>
    </subcellularLocation>
    <subcellularLocation>
        <location evidence="2">Endoplasmic reticulum</location>
    </subcellularLocation>
    <subcellularLocation>
        <location evidence="4">Golgi apparatus</location>
    </subcellularLocation>
    <subcellularLocation>
        <location evidence="1">Mitochondrion</location>
    </subcellularLocation>
</comment>
<dbReference type="Gene3D" id="3.40.50.300">
    <property type="entry name" value="P-loop containing nucleotide triphosphate hydrolases"/>
    <property type="match status" value="3"/>
</dbReference>
<dbReference type="GO" id="GO:0005829">
    <property type="term" value="C:cytosol"/>
    <property type="evidence" value="ECO:0007669"/>
    <property type="project" value="UniProtKB-SubCell"/>
</dbReference>
<sequence length="913" mass="100983">MASGSWEDHGQGTQEHMELRLVLVGKTGAGKSATGNTILGRAAFESHLAPQAITRTCAQESRLWRGHKVVVTDTPNMFDSPEHSARSCYELARCLLLSAPGPHVLVLVTQLGRFTQEDEKATQQVWRVLGREAARHTIVLFTRKEDLGGGSLQHYVAHPSNATLRALLQACGGRCCAFSNRAARAEREAQVEELMVLVQQVLEENQSTPYTSKLYSQATRLLSRSDVDFEEKCECLAKQVEQQLQGDGVLGLLRRCCCCFSGDRSHMHRFQGIHVTEVTAVRCAKCISLSSPGPHVLLLVTQLGPFTQEDEEAAERLQDIFGAGVLGHTIVIFTRAEELGERSLHDYVSCTDNKALHKLIERCGNRYCGFNNRATGAERDHQVMELMGMVRCMVQANGNRYYSNEMYLEPNLTEEQVEYHMWRYRADRVHLIAVVPVPIHPHHAADHPHQLHDLVVPFGSSCPVVEATVPVPASLDQLVESFVVSTGHIVMQRSLPQLFRTGKYDNRVPQNISSKDVLQSLCSLLILLGESAQLGHQQQHVGARGGQPDALDNFLVHLTAGTFGVENVGRVNHREVLAVPVPLCTLTAHGHWLVGQLGLKDAFPEEGVPRGAFPPTSLPGQDQPHLQAPTDPGLHGYRVSKQKAQVVKLIYEGYEEARKFTLGQKTTVLVSHTVSTVLEVEGGHWLSPQRFLKSAETKGSQLNILLVGKTGSGKSATGNTILGKKAFESMVSAYSVTKSYSSDTASFRGREIAVIDTPGPFDTNRANREIAELIGNALRHFYGGVHAIILVMQLAHISKEEVEVAEWVTKIFHTEAQKYMILLFTRAEDLGSPDDIRDFVETSMYLKGMAGKCGNRYIAFSNIATGQTKEQQVADLITMIDEMVKKNKDAPCYTREMLEKDTRTAFGKYCTIL</sequence>
<dbReference type="PROSITE" id="PS51720">
    <property type="entry name" value="G_AIG1"/>
    <property type="match status" value="3"/>
</dbReference>
<dbReference type="GO" id="GO:0005739">
    <property type="term" value="C:mitochondrion"/>
    <property type="evidence" value="ECO:0007669"/>
    <property type="project" value="UniProtKB-SubCell"/>
</dbReference>
<comment type="similarity">
    <text evidence="5">Belongs to the TRAFAC class TrmE-Era-EngA-EngB-Septin-like GTPase superfamily. AIG1/Toc34/Toc159-like paraseptin GTPase family. IAN subfamily.</text>
</comment>
<proteinExistence type="inferred from homology"/>
<gene>
    <name evidence="18" type="primary">LOC116486731</name>
</gene>
<keyword evidence="8" id="KW-0547">Nucleotide-binding</keyword>
<reference evidence="18" key="1">
    <citation type="submission" date="2025-08" db="UniProtKB">
        <authorList>
            <consortium name="RefSeq"/>
        </authorList>
    </citation>
    <scope>IDENTIFICATION</scope>
    <source>
        <tissue evidence="18">Lung</tissue>
    </source>
</reference>
<dbReference type="KEGG" id="aful:116486731"/>
<dbReference type="AlphaFoldDB" id="A0A6J3CKS4"/>
<evidence type="ECO:0000256" key="15">
    <source>
        <dbReference type="ARBA" id="ARBA00077278"/>
    </source>
</evidence>
<dbReference type="FunFam" id="3.40.50.300:FF:000366">
    <property type="entry name" value="GTPase, IMAP family member 2"/>
    <property type="match status" value="2"/>
</dbReference>
<dbReference type="InterPro" id="IPR045058">
    <property type="entry name" value="GIMA/IAN/Toc"/>
</dbReference>
<evidence type="ECO:0000313" key="18">
    <source>
        <dbReference type="RefSeq" id="XP_032039070.1"/>
    </source>
</evidence>
<evidence type="ECO:0000259" key="16">
    <source>
        <dbReference type="PROSITE" id="PS51720"/>
    </source>
</evidence>
<dbReference type="GO" id="GO:0005783">
    <property type="term" value="C:endoplasmic reticulum"/>
    <property type="evidence" value="ECO:0007669"/>
    <property type="project" value="UniProtKB-SubCell"/>
</dbReference>
<dbReference type="InterPro" id="IPR006703">
    <property type="entry name" value="G_AIG1"/>
</dbReference>
<accession>A0A6J3CKS4</accession>
<dbReference type="RefSeq" id="XP_032039070.1">
    <property type="nucleotide sequence ID" value="XM_032183179.1"/>
</dbReference>
<evidence type="ECO:0000256" key="6">
    <source>
        <dbReference type="ARBA" id="ARBA00022490"/>
    </source>
</evidence>
<keyword evidence="10" id="KW-0333">Golgi apparatus</keyword>
<dbReference type="GeneID" id="116486731"/>